<dbReference type="AlphaFoldDB" id="A0A3S5C8P5"/>
<proteinExistence type="predicted"/>
<sequence length="45" mass="5037">MIESLNGDYFTVVGLPICSLSKKIREGYYKGFFGSPIFDLETVSN</sequence>
<organism evidence="1 2">
    <name type="scientific">Protopolystoma xenopodis</name>
    <dbReference type="NCBI Taxonomy" id="117903"/>
    <lineage>
        <taxon>Eukaryota</taxon>
        <taxon>Metazoa</taxon>
        <taxon>Spiralia</taxon>
        <taxon>Lophotrochozoa</taxon>
        <taxon>Platyhelminthes</taxon>
        <taxon>Monogenea</taxon>
        <taxon>Polyopisthocotylea</taxon>
        <taxon>Polystomatidea</taxon>
        <taxon>Polystomatidae</taxon>
        <taxon>Protopolystoma</taxon>
    </lineage>
</organism>
<keyword evidence="2" id="KW-1185">Reference proteome</keyword>
<dbReference type="OrthoDB" id="10267058at2759"/>
<gene>
    <name evidence="1" type="ORF">PXEA_LOCUS36054</name>
</gene>
<evidence type="ECO:0000313" key="2">
    <source>
        <dbReference type="Proteomes" id="UP000784294"/>
    </source>
</evidence>
<comment type="caution">
    <text evidence="1">The sequence shown here is derived from an EMBL/GenBank/DDBJ whole genome shotgun (WGS) entry which is preliminary data.</text>
</comment>
<evidence type="ECO:0000313" key="1">
    <source>
        <dbReference type="EMBL" id="VEL42614.1"/>
    </source>
</evidence>
<name>A0A3S5C8P5_9PLAT</name>
<dbReference type="EMBL" id="CAAALY010275432">
    <property type="protein sequence ID" value="VEL42614.1"/>
    <property type="molecule type" value="Genomic_DNA"/>
</dbReference>
<accession>A0A3S5C8P5</accession>
<protein>
    <submittedName>
        <fullName evidence="1">Uncharacterized protein</fullName>
    </submittedName>
</protein>
<reference evidence="1" key="1">
    <citation type="submission" date="2018-11" db="EMBL/GenBank/DDBJ databases">
        <authorList>
            <consortium name="Pathogen Informatics"/>
        </authorList>
    </citation>
    <scope>NUCLEOTIDE SEQUENCE</scope>
</reference>
<dbReference type="Proteomes" id="UP000784294">
    <property type="component" value="Unassembled WGS sequence"/>
</dbReference>